<dbReference type="STRING" id="1123272.SAMN02745824_1552"/>
<proteinExistence type="predicted"/>
<feature type="chain" id="PRO_5009935436" evidence="1">
    <location>
        <begin position="24"/>
        <end position="282"/>
    </location>
</feature>
<accession>A0A1N6D4T9</accession>
<feature type="signal peptide" evidence="1">
    <location>
        <begin position="1"/>
        <end position="23"/>
    </location>
</feature>
<gene>
    <name evidence="2" type="ORF">SAMN02745824_1552</name>
</gene>
<evidence type="ECO:0000256" key="1">
    <source>
        <dbReference type="SAM" id="SignalP"/>
    </source>
</evidence>
<reference evidence="3" key="1">
    <citation type="submission" date="2016-11" db="EMBL/GenBank/DDBJ databases">
        <authorList>
            <person name="Varghese N."/>
            <person name="Submissions S."/>
        </authorList>
    </citation>
    <scope>NUCLEOTIDE SEQUENCE [LARGE SCALE GENOMIC DNA]</scope>
    <source>
        <strain evidence="3">DSM 22363</strain>
    </source>
</reference>
<dbReference type="Proteomes" id="UP000185192">
    <property type="component" value="Unassembled WGS sequence"/>
</dbReference>
<protein>
    <submittedName>
        <fullName evidence="2">Uncharacterized protein</fullName>
    </submittedName>
</protein>
<organism evidence="2 3">
    <name type="scientific">Parasphingorhabdus marina DSM 22363</name>
    <dbReference type="NCBI Taxonomy" id="1123272"/>
    <lineage>
        <taxon>Bacteria</taxon>
        <taxon>Pseudomonadati</taxon>
        <taxon>Pseudomonadota</taxon>
        <taxon>Alphaproteobacteria</taxon>
        <taxon>Sphingomonadales</taxon>
        <taxon>Sphingomonadaceae</taxon>
        <taxon>Parasphingorhabdus</taxon>
    </lineage>
</organism>
<dbReference type="RefSeq" id="WP_204244751.1">
    <property type="nucleotide sequence ID" value="NZ_FSQW01000001.1"/>
</dbReference>
<keyword evidence="3" id="KW-1185">Reference proteome</keyword>
<evidence type="ECO:0000313" key="3">
    <source>
        <dbReference type="Proteomes" id="UP000185192"/>
    </source>
</evidence>
<evidence type="ECO:0000313" key="2">
    <source>
        <dbReference type="EMBL" id="SIN65838.1"/>
    </source>
</evidence>
<dbReference type="AlphaFoldDB" id="A0A1N6D4T9"/>
<dbReference type="EMBL" id="FSQW01000001">
    <property type="protein sequence ID" value="SIN65838.1"/>
    <property type="molecule type" value="Genomic_DNA"/>
</dbReference>
<name>A0A1N6D4T9_9SPHN</name>
<keyword evidence="1" id="KW-0732">Signal</keyword>
<sequence length="282" mass="31036">MLRLNVVSLVFAAALTAEIPAFSQDVPRADPLQYADVADLAVDAPVIAHITVNRAIKVDPERALDAPAGTRRFYIIGSVNALIRGRGGIGDTIRYIVDVPMDARGRTPKLKKREMLVFGRRVPGNPQDIQLVAPDAQIEWNPARDARTRQLVREIVSRDAPPAITRIGSAFHVPGTIIGEGETQIFLESENDQPLSITILSRSGQKKRWAVSLSEIVDEAAQAPVRNSLLWYRLACFLPRDLPDDVLNGVSPSEANQARLDYRLVIQDLGNCPRSRPASVRN</sequence>